<dbReference type="EMBL" id="JAOQIO010000065">
    <property type="protein sequence ID" value="MCU6793742.1"/>
    <property type="molecule type" value="Genomic_DNA"/>
</dbReference>
<feature type="region of interest" description="Disordered" evidence="3">
    <location>
        <begin position="45"/>
        <end position="72"/>
    </location>
</feature>
<dbReference type="InterPro" id="IPR011330">
    <property type="entry name" value="Glyco_hydro/deAcase_b/a-brl"/>
</dbReference>
<keyword evidence="1" id="KW-0479">Metal-binding</keyword>
<keyword evidence="4" id="KW-1133">Transmembrane helix</keyword>
<evidence type="ECO:0000256" key="3">
    <source>
        <dbReference type="SAM" id="MobiDB-lite"/>
    </source>
</evidence>
<dbReference type="CDD" id="cd10917">
    <property type="entry name" value="CE4_NodB_like_6s_7s"/>
    <property type="match status" value="1"/>
</dbReference>
<evidence type="ECO:0000256" key="4">
    <source>
        <dbReference type="SAM" id="Phobius"/>
    </source>
</evidence>
<accession>A0ABT2UGI1</accession>
<feature type="compositionally biased region" description="Polar residues" evidence="3">
    <location>
        <begin position="58"/>
        <end position="72"/>
    </location>
</feature>
<dbReference type="PANTHER" id="PTHR10587">
    <property type="entry name" value="GLYCOSYL TRANSFERASE-RELATED"/>
    <property type="match status" value="1"/>
</dbReference>
<feature type="region of interest" description="Disordered" evidence="3">
    <location>
        <begin position="91"/>
        <end position="145"/>
    </location>
</feature>
<sequence length="328" mass="36127">MAVSIFKERKQRWIVGISFCSMVSMALINFTVTGSVLPMPEKNKMNQVEEASEAHLKAQQSSLSYDQPKTANEQPAVITVQQPTPLVSQATLPASDQPIRTESKNPLPAIQQKPQPDNKPEPAAAAAPKTDPVTSKRIALTFDDGPDEQYTPRILDILKENQVKATFFVVGIQTAKYPHILKRIHEEGHAIGNHSWDHADLSKLSLERIQQEIKDTDVLIEKTIGVQSTMVRAPYGAVSDKLKKLLAQSNRPLVGWSIDPKDWAGTSAAHILQNVKSHTKPGAIVLMHSFGGKNGNLDNTVEALPEMIAQLKLDGYQMVTVPQLNEAR</sequence>
<proteinExistence type="predicted"/>
<name>A0ABT2UGI1_9BACL</name>
<dbReference type="SUPFAM" id="SSF88713">
    <property type="entry name" value="Glycoside hydrolase/deacetylase"/>
    <property type="match status" value="1"/>
</dbReference>
<dbReference type="Pfam" id="PF01522">
    <property type="entry name" value="Polysacc_deac_1"/>
    <property type="match status" value="1"/>
</dbReference>
<gene>
    <name evidence="6" type="ORF">OB236_16680</name>
</gene>
<dbReference type="InterPro" id="IPR002509">
    <property type="entry name" value="NODB_dom"/>
</dbReference>
<keyword evidence="2" id="KW-0378">Hydrolase</keyword>
<dbReference type="PANTHER" id="PTHR10587:SF133">
    <property type="entry name" value="CHITIN DEACETYLASE 1-RELATED"/>
    <property type="match status" value="1"/>
</dbReference>
<feature type="domain" description="NodB homology" evidence="5">
    <location>
        <begin position="136"/>
        <end position="319"/>
    </location>
</feature>
<dbReference type="InterPro" id="IPR050248">
    <property type="entry name" value="Polysacc_deacetylase_ArnD"/>
</dbReference>
<keyword evidence="4" id="KW-0472">Membrane</keyword>
<feature type="transmembrane region" description="Helical" evidence="4">
    <location>
        <begin position="12"/>
        <end position="37"/>
    </location>
</feature>
<dbReference type="Gene3D" id="3.20.20.370">
    <property type="entry name" value="Glycoside hydrolase/deacetylase"/>
    <property type="match status" value="1"/>
</dbReference>
<evidence type="ECO:0000256" key="1">
    <source>
        <dbReference type="ARBA" id="ARBA00022723"/>
    </source>
</evidence>
<dbReference type="PROSITE" id="PS51677">
    <property type="entry name" value="NODB"/>
    <property type="match status" value="1"/>
</dbReference>
<reference evidence="6 7" key="1">
    <citation type="submission" date="2022-09" db="EMBL/GenBank/DDBJ databases">
        <authorList>
            <person name="Han X.L."/>
            <person name="Wang Q."/>
            <person name="Lu T."/>
        </authorList>
    </citation>
    <scope>NUCLEOTIDE SEQUENCE [LARGE SCALE GENOMIC DNA]</scope>
    <source>
        <strain evidence="6 7">WQ 127069</strain>
    </source>
</reference>
<evidence type="ECO:0000259" key="5">
    <source>
        <dbReference type="PROSITE" id="PS51677"/>
    </source>
</evidence>
<dbReference type="RefSeq" id="WP_262684970.1">
    <property type="nucleotide sequence ID" value="NZ_JAOQIO010000065.1"/>
</dbReference>
<keyword evidence="7" id="KW-1185">Reference proteome</keyword>
<evidence type="ECO:0000313" key="6">
    <source>
        <dbReference type="EMBL" id="MCU6793742.1"/>
    </source>
</evidence>
<comment type="caution">
    <text evidence="6">The sequence shown here is derived from an EMBL/GenBank/DDBJ whole genome shotgun (WGS) entry which is preliminary data.</text>
</comment>
<evidence type="ECO:0000313" key="7">
    <source>
        <dbReference type="Proteomes" id="UP001652445"/>
    </source>
</evidence>
<organism evidence="6 7">
    <name type="scientific">Paenibacillus baimaensis</name>
    <dbReference type="NCBI Taxonomy" id="2982185"/>
    <lineage>
        <taxon>Bacteria</taxon>
        <taxon>Bacillati</taxon>
        <taxon>Bacillota</taxon>
        <taxon>Bacilli</taxon>
        <taxon>Bacillales</taxon>
        <taxon>Paenibacillaceae</taxon>
        <taxon>Paenibacillus</taxon>
    </lineage>
</organism>
<feature type="compositionally biased region" description="Polar residues" evidence="3">
    <location>
        <begin position="91"/>
        <end position="100"/>
    </location>
</feature>
<protein>
    <submittedName>
        <fullName evidence="6">Polysaccharide deacetylase family protein</fullName>
    </submittedName>
</protein>
<keyword evidence="4" id="KW-0812">Transmembrane</keyword>
<evidence type="ECO:0000256" key="2">
    <source>
        <dbReference type="ARBA" id="ARBA00022801"/>
    </source>
</evidence>
<dbReference type="Proteomes" id="UP001652445">
    <property type="component" value="Unassembled WGS sequence"/>
</dbReference>